<dbReference type="SMART" id="SM00530">
    <property type="entry name" value="HTH_XRE"/>
    <property type="match status" value="1"/>
</dbReference>
<evidence type="ECO:0000256" key="1">
    <source>
        <dbReference type="ARBA" id="ARBA00023015"/>
    </source>
</evidence>
<keyword evidence="3" id="KW-0804">Transcription</keyword>
<dbReference type="PROSITE" id="PS50943">
    <property type="entry name" value="HTH_CROC1"/>
    <property type="match status" value="1"/>
</dbReference>
<dbReference type="InterPro" id="IPR001387">
    <property type="entry name" value="Cro/C1-type_HTH"/>
</dbReference>
<dbReference type="SUPFAM" id="SSF47413">
    <property type="entry name" value="lambda repressor-like DNA-binding domains"/>
    <property type="match status" value="1"/>
</dbReference>
<proteinExistence type="predicted"/>
<dbReference type="GO" id="GO:0003677">
    <property type="term" value="F:DNA binding"/>
    <property type="evidence" value="ECO:0007669"/>
    <property type="project" value="UniProtKB-KW"/>
</dbReference>
<reference evidence="5" key="1">
    <citation type="submission" date="2020-08" db="EMBL/GenBank/DDBJ databases">
        <authorList>
            <person name="Cejkova D."/>
            <person name="Kubasova T."/>
            <person name="Jahodarova E."/>
            <person name="Rychlik I."/>
        </authorList>
    </citation>
    <scope>NUCLEOTIDE SEQUENCE</scope>
    <source>
        <strain evidence="5">An824</strain>
    </source>
</reference>
<dbReference type="CDD" id="cd00093">
    <property type="entry name" value="HTH_XRE"/>
    <property type="match status" value="1"/>
</dbReference>
<feature type="domain" description="HTH cro/C1-type" evidence="4">
    <location>
        <begin position="13"/>
        <end position="67"/>
    </location>
</feature>
<dbReference type="PANTHER" id="PTHR46797:SF23">
    <property type="entry name" value="HTH-TYPE TRANSCRIPTIONAL REGULATOR SUTR"/>
    <property type="match status" value="1"/>
</dbReference>
<keyword evidence="6" id="KW-1185">Reference proteome</keyword>
<dbReference type="RefSeq" id="WP_205105663.1">
    <property type="nucleotide sequence ID" value="NZ_JACJJG010000091.1"/>
</dbReference>
<keyword evidence="1" id="KW-0805">Transcription regulation</keyword>
<evidence type="ECO:0000256" key="2">
    <source>
        <dbReference type="ARBA" id="ARBA00023125"/>
    </source>
</evidence>
<dbReference type="InterPro" id="IPR010982">
    <property type="entry name" value="Lambda_DNA-bd_dom_sf"/>
</dbReference>
<protein>
    <submittedName>
        <fullName evidence="5">Helix-turn-helix transcriptional regulator</fullName>
    </submittedName>
</protein>
<keyword evidence="2" id="KW-0238">DNA-binding</keyword>
<evidence type="ECO:0000313" key="6">
    <source>
        <dbReference type="Proteomes" id="UP000706891"/>
    </source>
</evidence>
<gene>
    <name evidence="5" type="ORF">H6A34_11670</name>
</gene>
<organism evidence="5 6">
    <name type="scientific">Marseilla massiliensis</name>
    <dbReference type="NCBI Taxonomy" id="1841864"/>
    <lineage>
        <taxon>Bacteria</taxon>
        <taxon>Pseudomonadati</taxon>
        <taxon>Bacteroidota</taxon>
        <taxon>Bacteroidia</taxon>
        <taxon>Bacteroidales</taxon>
        <taxon>Prevotellaceae</taxon>
        <taxon>Marseilla</taxon>
    </lineage>
</organism>
<dbReference type="GO" id="GO:0003700">
    <property type="term" value="F:DNA-binding transcription factor activity"/>
    <property type="evidence" value="ECO:0007669"/>
    <property type="project" value="TreeGrafter"/>
</dbReference>
<comment type="caution">
    <text evidence="5">The sequence shown here is derived from an EMBL/GenBank/DDBJ whole genome shotgun (WGS) entry which is preliminary data.</text>
</comment>
<dbReference type="Proteomes" id="UP000706891">
    <property type="component" value="Unassembled WGS sequence"/>
</dbReference>
<evidence type="ECO:0000313" key="5">
    <source>
        <dbReference type="EMBL" id="MBM6674529.1"/>
    </source>
</evidence>
<accession>A0A939B6Q4</accession>
<dbReference type="PANTHER" id="PTHR46797">
    <property type="entry name" value="HTH-TYPE TRANSCRIPTIONAL REGULATOR"/>
    <property type="match status" value="1"/>
</dbReference>
<sequence>MNDNINKMFGARIVALRKKAGITQEELSFRCGIHRAYMGTIERGEKSVTLDTVVKIANGLNIEIKELFDFQHI</sequence>
<dbReference type="InterPro" id="IPR050807">
    <property type="entry name" value="TransReg_Diox_bact_type"/>
</dbReference>
<name>A0A939B6Q4_9BACT</name>
<dbReference type="EMBL" id="JACJJG010000091">
    <property type="protein sequence ID" value="MBM6674529.1"/>
    <property type="molecule type" value="Genomic_DNA"/>
</dbReference>
<evidence type="ECO:0000256" key="3">
    <source>
        <dbReference type="ARBA" id="ARBA00023163"/>
    </source>
</evidence>
<dbReference type="Pfam" id="PF01381">
    <property type="entry name" value="HTH_3"/>
    <property type="match status" value="1"/>
</dbReference>
<reference evidence="5" key="2">
    <citation type="journal article" date="2021" name="Sci. Rep.">
        <title>The distribution of antibiotic resistance genes in chicken gut microbiota commensals.</title>
        <authorList>
            <person name="Juricova H."/>
            <person name="Matiasovicova J."/>
            <person name="Kubasova T."/>
            <person name="Cejkova D."/>
            <person name="Rychlik I."/>
        </authorList>
    </citation>
    <scope>NUCLEOTIDE SEQUENCE</scope>
    <source>
        <strain evidence="5">An824</strain>
    </source>
</reference>
<dbReference type="Gene3D" id="1.10.260.40">
    <property type="entry name" value="lambda repressor-like DNA-binding domains"/>
    <property type="match status" value="1"/>
</dbReference>
<dbReference type="AlphaFoldDB" id="A0A939B6Q4"/>
<dbReference type="GO" id="GO:0005829">
    <property type="term" value="C:cytosol"/>
    <property type="evidence" value="ECO:0007669"/>
    <property type="project" value="TreeGrafter"/>
</dbReference>
<evidence type="ECO:0000259" key="4">
    <source>
        <dbReference type="PROSITE" id="PS50943"/>
    </source>
</evidence>